<protein>
    <submittedName>
        <fullName evidence="8">MFS transporter</fullName>
    </submittedName>
</protein>
<evidence type="ECO:0000256" key="6">
    <source>
        <dbReference type="SAM" id="MobiDB-lite"/>
    </source>
</evidence>
<sequence>MGGRAATVGRQPMTHGKPLPTSPAMQPPGDSSIGATLVVCLGLSQLVAWGTMHYLIAVFGRPIGQEMGWSAAFVQGGFSLALVVMGSASALAGRWIDAQGGRAAMMTGCWIGAAGCALLTTTTGAAQYLAGWALLGLGMRLALYDAAFAALAHLGGAASKRAMSQITLFGGLASTVFWPLGQALAQALGWRGALGVYALFLLLASSLHLAIPAARAAAHAPRHAAPANGRTMAPARADTLLYGLVAVLAMVMQTGISAHFIELLRGLGWSASVAVTLSALLGIGQFTGRVWVVAWGHRYNAIRLNLLPSALLAGGYAVSLAAGTTLHGAAAFAFLYGAGNGIATITRGAMPLLLFDTASYGRIVGAVLKPAFVLSAAAPVALALALDGWGHAGTLWLMLATSLVLLAASAALARRHTPRRG</sequence>
<dbReference type="PANTHER" id="PTHR43385:SF1">
    <property type="entry name" value="RIBOFLAVIN TRANSPORTER RIBJ"/>
    <property type="match status" value="1"/>
</dbReference>
<feature type="transmembrane region" description="Helical" evidence="7">
    <location>
        <begin position="267"/>
        <end position="292"/>
    </location>
</feature>
<feature type="transmembrane region" description="Helical" evidence="7">
    <location>
        <begin position="68"/>
        <end position="91"/>
    </location>
</feature>
<dbReference type="InterPro" id="IPR036259">
    <property type="entry name" value="MFS_trans_sf"/>
</dbReference>
<keyword evidence="4 7" id="KW-1133">Transmembrane helix</keyword>
<feature type="transmembrane region" description="Helical" evidence="7">
    <location>
        <begin position="239"/>
        <end position="261"/>
    </location>
</feature>
<name>A0A420K8U7_9BURK</name>
<reference evidence="8 9" key="1">
    <citation type="submission" date="2018-09" db="EMBL/GenBank/DDBJ databases">
        <title>Genome comparison of Alicycliphilus sp. BQ1, a polyurethanolytic bacterium, with its closest phylogenetic relatives Alicycliphilus denitrificans BC and K601, unable to attack polyurethane.</title>
        <authorList>
            <person name="Loza-Tavera H."/>
            <person name="Lozano L."/>
            <person name="Cevallos M."/>
            <person name="Maya-Lucas O."/>
            <person name="Garcia-Mena J."/>
            <person name="Hernandez J."/>
        </authorList>
    </citation>
    <scope>NUCLEOTIDE SEQUENCE [LARGE SCALE GENOMIC DNA]</scope>
    <source>
        <strain evidence="8 9">BQ1</strain>
    </source>
</reference>
<feature type="transmembrane region" description="Helical" evidence="7">
    <location>
        <begin position="33"/>
        <end position="56"/>
    </location>
</feature>
<comment type="subcellular location">
    <subcellularLocation>
        <location evidence="1">Membrane</location>
        <topology evidence="1">Multi-pass membrane protein</topology>
    </subcellularLocation>
</comment>
<dbReference type="GO" id="GO:0022857">
    <property type="term" value="F:transmembrane transporter activity"/>
    <property type="evidence" value="ECO:0007669"/>
    <property type="project" value="InterPro"/>
</dbReference>
<keyword evidence="2" id="KW-0813">Transport</keyword>
<dbReference type="Gene3D" id="1.20.1250.20">
    <property type="entry name" value="MFS general substrate transporter like domains"/>
    <property type="match status" value="1"/>
</dbReference>
<evidence type="ECO:0000256" key="4">
    <source>
        <dbReference type="ARBA" id="ARBA00022989"/>
    </source>
</evidence>
<feature type="transmembrane region" description="Helical" evidence="7">
    <location>
        <begin position="329"/>
        <end position="355"/>
    </location>
</feature>
<dbReference type="InterPro" id="IPR052983">
    <property type="entry name" value="MFS_Riboflavin_Transporter"/>
</dbReference>
<dbReference type="SUPFAM" id="SSF103473">
    <property type="entry name" value="MFS general substrate transporter"/>
    <property type="match status" value="1"/>
</dbReference>
<gene>
    <name evidence="8" type="ORF">CE154_018240</name>
</gene>
<evidence type="ECO:0000256" key="1">
    <source>
        <dbReference type="ARBA" id="ARBA00004141"/>
    </source>
</evidence>
<keyword evidence="3 7" id="KW-0812">Transmembrane</keyword>
<feature type="transmembrane region" description="Helical" evidence="7">
    <location>
        <begin position="367"/>
        <end position="386"/>
    </location>
</feature>
<feature type="transmembrane region" description="Helical" evidence="7">
    <location>
        <begin position="194"/>
        <end position="218"/>
    </location>
</feature>
<feature type="region of interest" description="Disordered" evidence="6">
    <location>
        <begin position="1"/>
        <end position="27"/>
    </location>
</feature>
<evidence type="ECO:0000256" key="3">
    <source>
        <dbReference type="ARBA" id="ARBA00022692"/>
    </source>
</evidence>
<dbReference type="GO" id="GO:0016020">
    <property type="term" value="C:membrane"/>
    <property type="evidence" value="ECO:0007669"/>
    <property type="project" value="UniProtKB-SubCell"/>
</dbReference>
<evidence type="ECO:0000256" key="2">
    <source>
        <dbReference type="ARBA" id="ARBA00022448"/>
    </source>
</evidence>
<feature type="transmembrane region" description="Helical" evidence="7">
    <location>
        <begin position="304"/>
        <end position="323"/>
    </location>
</feature>
<keyword evidence="5 7" id="KW-0472">Membrane</keyword>
<feature type="transmembrane region" description="Helical" evidence="7">
    <location>
        <begin position="132"/>
        <end position="154"/>
    </location>
</feature>
<dbReference type="InterPro" id="IPR011701">
    <property type="entry name" value="MFS"/>
</dbReference>
<evidence type="ECO:0000256" key="5">
    <source>
        <dbReference type="ARBA" id="ARBA00023136"/>
    </source>
</evidence>
<evidence type="ECO:0000256" key="7">
    <source>
        <dbReference type="SAM" id="Phobius"/>
    </source>
</evidence>
<feature type="transmembrane region" description="Helical" evidence="7">
    <location>
        <begin position="103"/>
        <end position="126"/>
    </location>
</feature>
<evidence type="ECO:0000313" key="9">
    <source>
        <dbReference type="Proteomes" id="UP000216225"/>
    </source>
</evidence>
<dbReference type="Proteomes" id="UP000216225">
    <property type="component" value="Unassembled WGS sequence"/>
</dbReference>
<proteinExistence type="predicted"/>
<feature type="transmembrane region" description="Helical" evidence="7">
    <location>
        <begin position="166"/>
        <end position="188"/>
    </location>
</feature>
<accession>A0A420K8U7</accession>
<dbReference type="PANTHER" id="PTHR43385">
    <property type="entry name" value="RIBOFLAVIN TRANSPORTER RIBJ"/>
    <property type="match status" value="1"/>
</dbReference>
<dbReference type="EMBL" id="NKDB02000004">
    <property type="protein sequence ID" value="RKJ95053.1"/>
    <property type="molecule type" value="Genomic_DNA"/>
</dbReference>
<dbReference type="Pfam" id="PF07690">
    <property type="entry name" value="MFS_1"/>
    <property type="match status" value="1"/>
</dbReference>
<organism evidence="8 9">
    <name type="scientific">Alicycliphilus denitrificans</name>
    <dbReference type="NCBI Taxonomy" id="179636"/>
    <lineage>
        <taxon>Bacteria</taxon>
        <taxon>Pseudomonadati</taxon>
        <taxon>Pseudomonadota</taxon>
        <taxon>Betaproteobacteria</taxon>
        <taxon>Burkholderiales</taxon>
        <taxon>Comamonadaceae</taxon>
        <taxon>Alicycliphilus</taxon>
    </lineage>
</organism>
<evidence type="ECO:0000313" key="8">
    <source>
        <dbReference type="EMBL" id="RKJ95053.1"/>
    </source>
</evidence>
<dbReference type="AlphaFoldDB" id="A0A420K8U7"/>
<comment type="caution">
    <text evidence="8">The sequence shown here is derived from an EMBL/GenBank/DDBJ whole genome shotgun (WGS) entry which is preliminary data.</text>
</comment>
<feature type="transmembrane region" description="Helical" evidence="7">
    <location>
        <begin position="392"/>
        <end position="413"/>
    </location>
</feature>